<evidence type="ECO:0000256" key="2">
    <source>
        <dbReference type="ARBA" id="ARBA00004496"/>
    </source>
</evidence>
<dbReference type="HAMAP" id="MF_00042">
    <property type="entry name" value="RNase_H"/>
    <property type="match status" value="1"/>
</dbReference>
<dbReference type="InterPro" id="IPR002156">
    <property type="entry name" value="RNaseH_domain"/>
</dbReference>
<evidence type="ECO:0000313" key="13">
    <source>
        <dbReference type="EMBL" id="GLS84489.1"/>
    </source>
</evidence>
<keyword evidence="10 11" id="KW-0460">Magnesium</keyword>
<dbReference type="Pfam" id="PF00075">
    <property type="entry name" value="RNase_H"/>
    <property type="match status" value="1"/>
</dbReference>
<evidence type="ECO:0000256" key="6">
    <source>
        <dbReference type="ARBA" id="ARBA00022722"/>
    </source>
</evidence>
<evidence type="ECO:0000256" key="11">
    <source>
        <dbReference type="HAMAP-Rule" id="MF_00042"/>
    </source>
</evidence>
<dbReference type="PANTHER" id="PTHR10642:SF26">
    <property type="entry name" value="RIBONUCLEASE H1"/>
    <property type="match status" value="1"/>
</dbReference>
<dbReference type="FunFam" id="3.30.420.10:FF:000008">
    <property type="entry name" value="Ribonuclease H"/>
    <property type="match status" value="1"/>
</dbReference>
<gene>
    <name evidence="11 13" type="primary">rnhA</name>
    <name evidence="13" type="ORF">GCM10007894_24660</name>
</gene>
<dbReference type="CDD" id="cd09278">
    <property type="entry name" value="RNase_HI_prokaryote_like"/>
    <property type="match status" value="1"/>
</dbReference>
<dbReference type="SUPFAM" id="SSF53098">
    <property type="entry name" value="Ribonuclease H-like"/>
    <property type="match status" value="1"/>
</dbReference>
<comment type="subcellular location">
    <subcellularLocation>
        <location evidence="2 11">Cytoplasm</location>
    </subcellularLocation>
</comment>
<comment type="cofactor">
    <cofactor evidence="11">
        <name>Mg(2+)</name>
        <dbReference type="ChEBI" id="CHEBI:18420"/>
    </cofactor>
    <text evidence="11">Binds 1 Mg(2+) ion per subunit. May bind a second metal ion at a regulatory site, or after substrate binding.</text>
</comment>
<comment type="subunit">
    <text evidence="4 11">Monomer.</text>
</comment>
<dbReference type="GO" id="GO:0043137">
    <property type="term" value="P:DNA replication, removal of RNA primer"/>
    <property type="evidence" value="ECO:0007669"/>
    <property type="project" value="TreeGrafter"/>
</dbReference>
<evidence type="ECO:0000256" key="8">
    <source>
        <dbReference type="ARBA" id="ARBA00022759"/>
    </source>
</evidence>
<accession>A0AA37TWU4</accession>
<dbReference type="AlphaFoldDB" id="A0AA37TWU4"/>
<dbReference type="InterPro" id="IPR012337">
    <property type="entry name" value="RNaseH-like_sf"/>
</dbReference>
<dbReference type="NCBIfam" id="NF001236">
    <property type="entry name" value="PRK00203.1"/>
    <property type="match status" value="1"/>
</dbReference>
<reference evidence="13 14" key="1">
    <citation type="journal article" date="2014" name="Int. J. Syst. Evol. Microbiol.">
        <title>Complete genome sequence of Corynebacterium casei LMG S-19264T (=DSM 44701T), isolated from a smear-ripened cheese.</title>
        <authorList>
            <consortium name="US DOE Joint Genome Institute (JGI-PGF)"/>
            <person name="Walter F."/>
            <person name="Albersmeier A."/>
            <person name="Kalinowski J."/>
            <person name="Ruckert C."/>
        </authorList>
    </citation>
    <scope>NUCLEOTIDE SEQUENCE [LARGE SCALE GENOMIC DNA]</scope>
    <source>
        <strain evidence="13 14">NBRC 112785</strain>
    </source>
</reference>
<keyword evidence="6 11" id="KW-0540">Nuclease</keyword>
<dbReference type="GO" id="GO:0000287">
    <property type="term" value="F:magnesium ion binding"/>
    <property type="evidence" value="ECO:0007669"/>
    <property type="project" value="UniProtKB-UniRule"/>
</dbReference>
<feature type="binding site" evidence="11">
    <location>
        <position position="136"/>
    </location>
    <ligand>
        <name>Mg(2+)</name>
        <dbReference type="ChEBI" id="CHEBI:18420"/>
        <label>2</label>
    </ligand>
</feature>
<feature type="binding site" evidence="11">
    <location>
        <position position="12"/>
    </location>
    <ligand>
        <name>Mg(2+)</name>
        <dbReference type="ChEBI" id="CHEBI:18420"/>
        <label>2</label>
    </ligand>
</feature>
<keyword evidence="7 11" id="KW-0479">Metal-binding</keyword>
<evidence type="ECO:0000256" key="9">
    <source>
        <dbReference type="ARBA" id="ARBA00022801"/>
    </source>
</evidence>
<feature type="binding site" evidence="11">
    <location>
        <position position="72"/>
    </location>
    <ligand>
        <name>Mg(2+)</name>
        <dbReference type="ChEBI" id="CHEBI:18420"/>
        <label>1</label>
    </ligand>
</feature>
<dbReference type="EC" id="3.1.26.4" evidence="11"/>
<protein>
    <recommendedName>
        <fullName evidence="11">Ribonuclease H</fullName>
        <shortName evidence="11">RNase H</shortName>
        <ecNumber evidence="11">3.1.26.4</ecNumber>
    </recommendedName>
</protein>
<evidence type="ECO:0000256" key="7">
    <source>
        <dbReference type="ARBA" id="ARBA00022723"/>
    </source>
</evidence>
<organism evidence="13 14">
    <name type="scientific">Paraferrimonas haliotis</name>
    <dbReference type="NCBI Taxonomy" id="2013866"/>
    <lineage>
        <taxon>Bacteria</taxon>
        <taxon>Pseudomonadati</taxon>
        <taxon>Pseudomonadota</taxon>
        <taxon>Gammaproteobacteria</taxon>
        <taxon>Alteromonadales</taxon>
        <taxon>Ferrimonadaceae</taxon>
        <taxon>Paraferrimonas</taxon>
    </lineage>
</organism>
<dbReference type="PROSITE" id="PS50879">
    <property type="entry name" value="RNASE_H_1"/>
    <property type="match status" value="1"/>
</dbReference>
<comment type="caution">
    <text evidence="13">The sequence shown here is derived from an EMBL/GenBank/DDBJ whole genome shotgun (WGS) entry which is preliminary data.</text>
</comment>
<name>A0AA37TWU4_9GAMM</name>
<dbReference type="PANTHER" id="PTHR10642">
    <property type="entry name" value="RIBONUCLEASE H1"/>
    <property type="match status" value="1"/>
</dbReference>
<proteinExistence type="inferred from homology"/>
<dbReference type="GO" id="GO:0004523">
    <property type="term" value="F:RNA-DNA hybrid ribonuclease activity"/>
    <property type="evidence" value="ECO:0007669"/>
    <property type="project" value="UniProtKB-UniRule"/>
</dbReference>
<sequence>MRPRKTITVYTDGSCLGNPGPGGYGIVLIYKQHQKELAKGYRLTTNNRMEMLAAVVALESLKEPCNVVLTTDSQYLRQGITQWIHGWKKKDWKTASKQPVKNVDLWKRLDAVQQQHQIEWKWVKGHSGHPLNERVDDLARAAAEDQATEIDQGYEGSQ</sequence>
<dbReference type="InterPro" id="IPR036397">
    <property type="entry name" value="RNaseH_sf"/>
</dbReference>
<comment type="similarity">
    <text evidence="3 11">Belongs to the RNase H family.</text>
</comment>
<dbReference type="GO" id="GO:0003676">
    <property type="term" value="F:nucleic acid binding"/>
    <property type="evidence" value="ECO:0007669"/>
    <property type="project" value="InterPro"/>
</dbReference>
<evidence type="ECO:0000256" key="1">
    <source>
        <dbReference type="ARBA" id="ARBA00000077"/>
    </source>
</evidence>
<feature type="binding site" evidence="11">
    <location>
        <position position="12"/>
    </location>
    <ligand>
        <name>Mg(2+)</name>
        <dbReference type="ChEBI" id="CHEBI:18420"/>
        <label>1</label>
    </ligand>
</feature>
<dbReference type="GO" id="GO:0005737">
    <property type="term" value="C:cytoplasm"/>
    <property type="evidence" value="ECO:0007669"/>
    <property type="project" value="UniProtKB-SubCell"/>
</dbReference>
<keyword evidence="5 11" id="KW-0963">Cytoplasm</keyword>
<comment type="catalytic activity">
    <reaction evidence="1 11">
        <text>Endonucleolytic cleavage to 5'-phosphomonoester.</text>
        <dbReference type="EC" id="3.1.26.4"/>
    </reaction>
</comment>
<dbReference type="Gene3D" id="3.30.420.10">
    <property type="entry name" value="Ribonuclease H-like superfamily/Ribonuclease H"/>
    <property type="match status" value="1"/>
</dbReference>
<keyword evidence="8 11" id="KW-0255">Endonuclease</keyword>
<comment type="function">
    <text evidence="11">Endonuclease that specifically degrades the RNA of RNA-DNA hybrids.</text>
</comment>
<dbReference type="Proteomes" id="UP001157439">
    <property type="component" value="Unassembled WGS sequence"/>
</dbReference>
<dbReference type="InterPro" id="IPR022892">
    <property type="entry name" value="RNaseHI"/>
</dbReference>
<dbReference type="EMBL" id="BSPO01000003">
    <property type="protein sequence ID" value="GLS84489.1"/>
    <property type="molecule type" value="Genomic_DNA"/>
</dbReference>
<evidence type="ECO:0000256" key="3">
    <source>
        <dbReference type="ARBA" id="ARBA00005300"/>
    </source>
</evidence>
<evidence type="ECO:0000256" key="10">
    <source>
        <dbReference type="ARBA" id="ARBA00022842"/>
    </source>
</evidence>
<evidence type="ECO:0000256" key="4">
    <source>
        <dbReference type="ARBA" id="ARBA00011245"/>
    </source>
</evidence>
<keyword evidence="9 11" id="KW-0378">Hydrolase</keyword>
<evidence type="ECO:0000313" key="14">
    <source>
        <dbReference type="Proteomes" id="UP001157439"/>
    </source>
</evidence>
<keyword evidence="14" id="KW-1185">Reference proteome</keyword>
<feature type="binding site" evidence="11">
    <location>
        <position position="50"/>
    </location>
    <ligand>
        <name>Mg(2+)</name>
        <dbReference type="ChEBI" id="CHEBI:18420"/>
        <label>1</label>
    </ligand>
</feature>
<evidence type="ECO:0000256" key="5">
    <source>
        <dbReference type="ARBA" id="ARBA00022490"/>
    </source>
</evidence>
<dbReference type="RefSeq" id="WP_095499294.1">
    <property type="nucleotide sequence ID" value="NZ_BSPO01000003.1"/>
</dbReference>
<evidence type="ECO:0000259" key="12">
    <source>
        <dbReference type="PROSITE" id="PS50879"/>
    </source>
</evidence>
<dbReference type="InterPro" id="IPR050092">
    <property type="entry name" value="RNase_H"/>
</dbReference>
<feature type="domain" description="RNase H type-1" evidence="12">
    <location>
        <begin position="3"/>
        <end position="144"/>
    </location>
</feature>